<dbReference type="PANTHER" id="PTHR11800">
    <property type="entry name" value="DNA-DIRECTED RNA POLYMERASE"/>
    <property type="match status" value="1"/>
</dbReference>
<dbReference type="SMART" id="SM00662">
    <property type="entry name" value="RPOLD"/>
    <property type="match status" value="1"/>
</dbReference>
<dbReference type="InterPro" id="IPR001514">
    <property type="entry name" value="DNA-dir_RNA_pol_30-40kDasu_CS"/>
</dbReference>
<evidence type="ECO:0000256" key="1">
    <source>
        <dbReference type="ARBA" id="ARBA00022478"/>
    </source>
</evidence>
<dbReference type="GO" id="GO:0003677">
    <property type="term" value="F:DNA binding"/>
    <property type="evidence" value="ECO:0007669"/>
    <property type="project" value="InterPro"/>
</dbReference>
<evidence type="ECO:0000313" key="6">
    <source>
        <dbReference type="Proteomes" id="UP000241890"/>
    </source>
</evidence>
<dbReference type="FunCoup" id="A0A2R5GRM9">
    <property type="interactions" value="349"/>
</dbReference>
<dbReference type="InterPro" id="IPR011263">
    <property type="entry name" value="DNA-dir_RNA_pol_RpoA/D/Rpb3"/>
</dbReference>
<dbReference type="SUPFAM" id="SSF55257">
    <property type="entry name" value="RBP11-like subunits of RNA polymerase"/>
    <property type="match status" value="1"/>
</dbReference>
<dbReference type="InterPro" id="IPR036643">
    <property type="entry name" value="RNApol_insert_sf"/>
</dbReference>
<dbReference type="Pfam" id="PF01000">
    <property type="entry name" value="RNA_pol_A_bac"/>
    <property type="match status" value="1"/>
</dbReference>
<dbReference type="OrthoDB" id="270173at2759"/>
<evidence type="ECO:0000313" key="5">
    <source>
        <dbReference type="EMBL" id="GBG31293.1"/>
    </source>
</evidence>
<dbReference type="GO" id="GO:0005665">
    <property type="term" value="C:RNA polymerase II, core complex"/>
    <property type="evidence" value="ECO:0007669"/>
    <property type="project" value="TreeGrafter"/>
</dbReference>
<dbReference type="InParanoid" id="A0A2R5GRM9"/>
<dbReference type="NCBIfam" id="NF001988">
    <property type="entry name" value="PRK00783.1"/>
    <property type="match status" value="1"/>
</dbReference>
<dbReference type="Proteomes" id="UP000241890">
    <property type="component" value="Unassembled WGS sequence"/>
</dbReference>
<name>A0A2R5GRM9_9STRA</name>
<dbReference type="PROSITE" id="PS00446">
    <property type="entry name" value="RNA_POL_D_30KD"/>
    <property type="match status" value="1"/>
</dbReference>
<comment type="similarity">
    <text evidence="3">Belongs to the archaeal Rpo3/eukaryotic RPB3 RNA polymerase subunit family.</text>
</comment>
<evidence type="ECO:0000256" key="3">
    <source>
        <dbReference type="ARBA" id="ARBA00025804"/>
    </source>
</evidence>
<dbReference type="InterPro" id="IPR050518">
    <property type="entry name" value="Rpo3/RPB3_RNA_Pol_subunit"/>
</dbReference>
<evidence type="ECO:0000259" key="4">
    <source>
        <dbReference type="SMART" id="SM00662"/>
    </source>
</evidence>
<dbReference type="SUPFAM" id="SSF56553">
    <property type="entry name" value="Insert subdomain of RNA polymerase alpha subunit"/>
    <property type="match status" value="1"/>
</dbReference>
<keyword evidence="2" id="KW-0804">Transcription</keyword>
<dbReference type="GO" id="GO:0003899">
    <property type="term" value="F:DNA-directed RNA polymerase activity"/>
    <property type="evidence" value="ECO:0007669"/>
    <property type="project" value="InterPro"/>
</dbReference>
<evidence type="ECO:0000256" key="2">
    <source>
        <dbReference type="ARBA" id="ARBA00023163"/>
    </source>
</evidence>
<dbReference type="AlphaFoldDB" id="A0A2R5GRM9"/>
<keyword evidence="1 5" id="KW-0240">DNA-directed RNA polymerase</keyword>
<accession>A0A2R5GRM9</accession>
<proteinExistence type="inferred from homology"/>
<dbReference type="PANTHER" id="PTHR11800:SF2">
    <property type="entry name" value="DNA-DIRECTED RNA POLYMERASE II SUBUNIT RPB3"/>
    <property type="match status" value="1"/>
</dbReference>
<gene>
    <name evidence="5" type="ORF">FCC1311_075162</name>
</gene>
<sequence length="339" mass="37386">MEQAKPLARAARDPKIEVLELKEDYIKFVLSDTDASVANALRRVLIAETPTVAIDLVEIAENSSALHDEFIAHRLGLIPIRISSQEGVSGMNYKQDCFCDSTCPRCSVKFTLDVSHDDPDEAVRIVTSADLKSDSAFAVQYSSTEEDDFVKETNPDLPSGITIVKLGPGQRIKCDCIAVKGISKIHAKWCPVSVATFAYDPEIELNDALMDELDLAKKQEFVKSCPADVFNLDEQTEKVSVSKRSACMFCDECVKLGETWKRSHEEDNVVSVSQVPNRFIFSVETTGALKPDEAVFSALKVLQDKLTLIGRHLSEIPPEVQEVPLKENQGGFVDTGGFI</sequence>
<protein>
    <submittedName>
        <fullName evidence="5">DNA-directed RNA polymerase II subunit rpb3</fullName>
    </submittedName>
</protein>
<dbReference type="HAMAP" id="MF_00320">
    <property type="entry name" value="RNApol_arch_Rpo3"/>
    <property type="match status" value="1"/>
</dbReference>
<keyword evidence="6" id="KW-1185">Reference proteome</keyword>
<dbReference type="Gene3D" id="3.30.1360.10">
    <property type="entry name" value="RNA polymerase, RBP11-like subunit"/>
    <property type="match status" value="1"/>
</dbReference>
<dbReference type="InterPro" id="IPR022842">
    <property type="entry name" value="RNAP_Rpo3/Rpb3/RPAC1"/>
</dbReference>
<dbReference type="EMBL" id="BEYU01000095">
    <property type="protein sequence ID" value="GBG31293.1"/>
    <property type="molecule type" value="Genomic_DNA"/>
</dbReference>
<dbReference type="GO" id="GO:0046983">
    <property type="term" value="F:protein dimerization activity"/>
    <property type="evidence" value="ECO:0007669"/>
    <property type="project" value="InterPro"/>
</dbReference>
<comment type="caution">
    <text evidence="5">The sequence shown here is derived from an EMBL/GenBank/DDBJ whole genome shotgun (WGS) entry which is preliminary data.</text>
</comment>
<feature type="domain" description="DNA-directed RNA polymerase RpoA/D/Rpb3-type" evidence="4">
    <location>
        <begin position="25"/>
        <end position="312"/>
    </location>
</feature>
<dbReference type="GO" id="GO:0006366">
    <property type="term" value="P:transcription by RNA polymerase II"/>
    <property type="evidence" value="ECO:0007669"/>
    <property type="project" value="TreeGrafter"/>
</dbReference>
<dbReference type="InterPro" id="IPR011262">
    <property type="entry name" value="DNA-dir_RNA_pol_insert"/>
</dbReference>
<dbReference type="Gene3D" id="2.170.120.12">
    <property type="entry name" value="DNA-directed RNA polymerase, insert domain"/>
    <property type="match status" value="1"/>
</dbReference>
<dbReference type="InterPro" id="IPR036603">
    <property type="entry name" value="RBP11-like"/>
</dbReference>
<reference evidence="5 6" key="1">
    <citation type="submission" date="2017-12" db="EMBL/GenBank/DDBJ databases">
        <title>Sequencing, de novo assembly and annotation of complete genome of a new Thraustochytrid species, strain FCC1311.</title>
        <authorList>
            <person name="Sedici K."/>
            <person name="Godart F."/>
            <person name="Aiese Cigliano R."/>
            <person name="Sanseverino W."/>
            <person name="Barakat M."/>
            <person name="Ortet P."/>
            <person name="Marechal E."/>
            <person name="Cagnac O."/>
            <person name="Amato A."/>
        </authorList>
    </citation>
    <scope>NUCLEOTIDE SEQUENCE [LARGE SCALE GENOMIC DNA]</scope>
</reference>
<organism evidence="5 6">
    <name type="scientific">Hondaea fermentalgiana</name>
    <dbReference type="NCBI Taxonomy" id="2315210"/>
    <lineage>
        <taxon>Eukaryota</taxon>
        <taxon>Sar</taxon>
        <taxon>Stramenopiles</taxon>
        <taxon>Bigyra</taxon>
        <taxon>Labyrinthulomycetes</taxon>
        <taxon>Thraustochytrida</taxon>
        <taxon>Thraustochytriidae</taxon>
        <taxon>Hondaea</taxon>
    </lineage>
</organism>
<dbReference type="Pfam" id="PF01193">
    <property type="entry name" value="RNA_pol_L"/>
    <property type="match status" value="1"/>
</dbReference>